<dbReference type="Proteomes" id="UP001174691">
    <property type="component" value="Unassembled WGS sequence"/>
</dbReference>
<feature type="region of interest" description="Disordered" evidence="1">
    <location>
        <begin position="1"/>
        <end position="22"/>
    </location>
</feature>
<name>A0AA38SA15_9PEZI</name>
<dbReference type="EMBL" id="JANBVN010000001">
    <property type="protein sequence ID" value="KAJ9165827.1"/>
    <property type="molecule type" value="Genomic_DNA"/>
</dbReference>
<organism evidence="2 3">
    <name type="scientific">Coniochaeta hoffmannii</name>
    <dbReference type="NCBI Taxonomy" id="91930"/>
    <lineage>
        <taxon>Eukaryota</taxon>
        <taxon>Fungi</taxon>
        <taxon>Dikarya</taxon>
        <taxon>Ascomycota</taxon>
        <taxon>Pezizomycotina</taxon>
        <taxon>Sordariomycetes</taxon>
        <taxon>Sordariomycetidae</taxon>
        <taxon>Coniochaetales</taxon>
        <taxon>Coniochaetaceae</taxon>
        <taxon>Coniochaeta</taxon>
    </lineage>
</organism>
<protein>
    <submittedName>
        <fullName evidence="2">Uncharacterized protein</fullName>
    </submittedName>
</protein>
<dbReference type="AlphaFoldDB" id="A0AA38SA15"/>
<comment type="caution">
    <text evidence="2">The sequence shown here is derived from an EMBL/GenBank/DDBJ whole genome shotgun (WGS) entry which is preliminary data.</text>
</comment>
<feature type="compositionally biased region" description="Basic and acidic residues" evidence="1">
    <location>
        <begin position="12"/>
        <end position="22"/>
    </location>
</feature>
<accession>A0AA38SA15</accession>
<gene>
    <name evidence="2" type="ORF">NKR19_g96</name>
</gene>
<evidence type="ECO:0000256" key="1">
    <source>
        <dbReference type="SAM" id="MobiDB-lite"/>
    </source>
</evidence>
<evidence type="ECO:0000313" key="3">
    <source>
        <dbReference type="Proteomes" id="UP001174691"/>
    </source>
</evidence>
<proteinExistence type="predicted"/>
<reference evidence="2" key="1">
    <citation type="submission" date="2022-07" db="EMBL/GenBank/DDBJ databases">
        <title>Fungi with potential for degradation of polypropylene.</title>
        <authorList>
            <person name="Gostincar C."/>
        </authorList>
    </citation>
    <scope>NUCLEOTIDE SEQUENCE</scope>
    <source>
        <strain evidence="2">EXF-13287</strain>
    </source>
</reference>
<sequence>MSSPAPEPEKEDELKARLQHSKDSVTQFQMSVEALKDEAKHAQSLLETKLSKVSRVKARTYPSKGHDSDLKYLANDVTPVPVKIKLEELRTRCSMLLLQAKSLVDAKKIDGIIAEVEFDIFTPPHGITEWAHWTSHRIQTRQDHFSDLEEAVAWWEKQRETWKGIQATVSETRDALRRDLKSMEEIQKIFASSSTKQQLR</sequence>
<keyword evidence="3" id="KW-1185">Reference proteome</keyword>
<evidence type="ECO:0000313" key="2">
    <source>
        <dbReference type="EMBL" id="KAJ9165827.1"/>
    </source>
</evidence>